<comment type="similarity">
    <text evidence="2">Belongs to the AAA ATPase family.</text>
</comment>
<dbReference type="GO" id="GO:0005524">
    <property type="term" value="F:ATP binding"/>
    <property type="evidence" value="ECO:0007669"/>
    <property type="project" value="UniProtKB-KW"/>
</dbReference>
<evidence type="ECO:0000256" key="2">
    <source>
        <dbReference type="ARBA" id="ARBA00006914"/>
    </source>
</evidence>
<comment type="caution">
    <text evidence="8">The sequence shown here is derived from an EMBL/GenBank/DDBJ whole genome shotgun (WGS) entry which is preliminary data.</text>
</comment>
<dbReference type="GO" id="GO:0010008">
    <property type="term" value="C:endosome membrane"/>
    <property type="evidence" value="ECO:0007669"/>
    <property type="project" value="UniProtKB-SubCell"/>
</dbReference>
<dbReference type="InterPro" id="IPR003959">
    <property type="entry name" value="ATPase_AAA_core"/>
</dbReference>
<dbReference type="InterPro" id="IPR036181">
    <property type="entry name" value="MIT_dom_sf"/>
</dbReference>
<evidence type="ECO:0000259" key="7">
    <source>
        <dbReference type="SMART" id="SM00382"/>
    </source>
</evidence>
<dbReference type="Gene3D" id="1.20.58.80">
    <property type="entry name" value="Phosphotransferase system, lactose/cellobiose-type IIA subunit"/>
    <property type="match status" value="1"/>
</dbReference>
<dbReference type="PANTHER" id="PTHR23074">
    <property type="entry name" value="AAA DOMAIN-CONTAINING"/>
    <property type="match status" value="1"/>
</dbReference>
<protein>
    <submittedName>
        <fullName evidence="8">Vacuolar protein sorting 4b</fullName>
    </submittedName>
</protein>
<dbReference type="SUPFAM" id="SSF52540">
    <property type="entry name" value="P-loop containing nucleoside triphosphate hydrolases"/>
    <property type="match status" value="1"/>
</dbReference>
<accession>A0A4Z1T0S4</accession>
<dbReference type="InterPro" id="IPR007330">
    <property type="entry name" value="MIT_dom"/>
</dbReference>
<evidence type="ECO:0000256" key="4">
    <source>
        <dbReference type="ARBA" id="ARBA00022753"/>
    </source>
</evidence>
<dbReference type="GO" id="GO:0007033">
    <property type="term" value="P:vacuole organization"/>
    <property type="evidence" value="ECO:0007669"/>
    <property type="project" value="TreeGrafter"/>
</dbReference>
<feature type="domain" description="AAA+ ATPase" evidence="7">
    <location>
        <begin position="140"/>
        <end position="276"/>
    </location>
</feature>
<dbReference type="Gene3D" id="1.10.8.60">
    <property type="match status" value="1"/>
</dbReference>
<dbReference type="SMART" id="SM00382">
    <property type="entry name" value="AAA"/>
    <property type="match status" value="1"/>
</dbReference>
<evidence type="ECO:0000256" key="5">
    <source>
        <dbReference type="ARBA" id="ARBA00022840"/>
    </source>
</evidence>
<name>A0A4Z1T0S4_GIAMU</name>
<dbReference type="InterPro" id="IPR003593">
    <property type="entry name" value="AAA+_ATPase"/>
</dbReference>
<keyword evidence="3" id="KW-0547">Nucleotide-binding</keyword>
<dbReference type="VEuPathDB" id="GiardiaDB:GMRT_10502"/>
<dbReference type="Pfam" id="PF00004">
    <property type="entry name" value="AAA"/>
    <property type="match status" value="1"/>
</dbReference>
<dbReference type="EMBL" id="VDLU01000005">
    <property type="protein sequence ID" value="TNJ26507.1"/>
    <property type="molecule type" value="Genomic_DNA"/>
</dbReference>
<dbReference type="Pfam" id="PF09336">
    <property type="entry name" value="Vps4_C"/>
    <property type="match status" value="1"/>
</dbReference>
<proteinExistence type="inferred from homology"/>
<evidence type="ECO:0000313" key="9">
    <source>
        <dbReference type="Proteomes" id="UP000315496"/>
    </source>
</evidence>
<dbReference type="SUPFAM" id="SSF116846">
    <property type="entry name" value="MIT domain"/>
    <property type="match status" value="1"/>
</dbReference>
<dbReference type="Gene3D" id="3.40.50.300">
    <property type="entry name" value="P-loop containing nucleotide triphosphate hydrolases"/>
    <property type="match status" value="1"/>
</dbReference>
<dbReference type="InterPro" id="IPR041569">
    <property type="entry name" value="AAA_lid_3"/>
</dbReference>
<dbReference type="GO" id="GO:0016887">
    <property type="term" value="F:ATP hydrolysis activity"/>
    <property type="evidence" value="ECO:0007669"/>
    <property type="project" value="InterPro"/>
</dbReference>
<keyword evidence="4" id="KW-0967">Endosome</keyword>
<dbReference type="GO" id="GO:0016197">
    <property type="term" value="P:endosomal transport"/>
    <property type="evidence" value="ECO:0007669"/>
    <property type="project" value="TreeGrafter"/>
</dbReference>
<dbReference type="FunFam" id="3.40.50.300:FF:000043">
    <property type="entry name" value="Vacuolar protein sorting-associated protein 4"/>
    <property type="match status" value="1"/>
</dbReference>
<dbReference type="PANTHER" id="PTHR23074:SF83">
    <property type="entry name" value="VACUOLAR PROTEIN SORTING-ASSOCIATED PROTEIN 4A"/>
    <property type="match status" value="1"/>
</dbReference>
<keyword evidence="6" id="KW-0472">Membrane</keyword>
<dbReference type="InterPro" id="IPR027417">
    <property type="entry name" value="P-loop_NTPase"/>
</dbReference>
<evidence type="ECO:0000256" key="1">
    <source>
        <dbReference type="ARBA" id="ARBA00004481"/>
    </source>
</evidence>
<gene>
    <name evidence="8" type="ORF">GMRT_10502</name>
</gene>
<dbReference type="InterPro" id="IPR015415">
    <property type="entry name" value="Spast_Vps4_C"/>
</dbReference>
<dbReference type="Pfam" id="PF04212">
    <property type="entry name" value="MIT"/>
    <property type="match status" value="1"/>
</dbReference>
<dbReference type="AlphaFoldDB" id="A0A4Z1T0S4"/>
<dbReference type="Pfam" id="PF17862">
    <property type="entry name" value="AAA_lid_3"/>
    <property type="match status" value="1"/>
</dbReference>
<dbReference type="FunFam" id="1.10.8.60:FF:000015">
    <property type="entry name" value="vacuolar protein sorting-associated protein 4A"/>
    <property type="match status" value="1"/>
</dbReference>
<organism evidence="8 9">
    <name type="scientific">Giardia muris</name>
    <dbReference type="NCBI Taxonomy" id="5742"/>
    <lineage>
        <taxon>Eukaryota</taxon>
        <taxon>Metamonada</taxon>
        <taxon>Diplomonadida</taxon>
        <taxon>Hexamitidae</taxon>
        <taxon>Giardiinae</taxon>
        <taxon>Giardia</taxon>
    </lineage>
</organism>
<keyword evidence="5" id="KW-0067">ATP-binding</keyword>
<comment type="subcellular location">
    <subcellularLocation>
        <location evidence="1">Endosome membrane</location>
        <topology evidence="1">Peripheral membrane protein</topology>
    </subcellularLocation>
</comment>
<sequence>MTRLALKGSELIERGTQAERAKDFSEALSLYKQGCRHIVESLKFLDGGSRTYYENILQTIVPRAEKIKKRIAAGPEAAALGGGGGKKDPLEDALSRVIVREKPNIHWDDVVGLQGAKQALNEAVVLPIKFPHLFEGKREPWRGILLYGCPGTGKSFLAKALATECDATFFSVSSSDLISKYVGESARLIRALFDMARKEPQAIIFIDEIDALVSSRGGGEESDASRQVKTEFLVQMQGVGKGAGNLLVLGATNFPEAIDSAMLRRFEKRIEIDLPDAEARASILKNGIGDTPNTLTDADYMKLANDSEGYSGSDLSNLCKEALMMPIRELQTAQFYRADEAGKYYICNEGDPGAIAGSIMDLDPNSIGIPRVTPEHMQKALASTKSSVTKEDKVRIAKFTSDCGSQ</sequence>
<dbReference type="Proteomes" id="UP000315496">
    <property type="component" value="Chromosome 5"/>
</dbReference>
<evidence type="ECO:0000313" key="8">
    <source>
        <dbReference type="EMBL" id="TNJ26507.1"/>
    </source>
</evidence>
<keyword evidence="9" id="KW-1185">Reference proteome</keyword>
<evidence type="ECO:0000256" key="6">
    <source>
        <dbReference type="ARBA" id="ARBA00023136"/>
    </source>
</evidence>
<dbReference type="OrthoDB" id="29072at2759"/>
<dbReference type="InterPro" id="IPR050304">
    <property type="entry name" value="MT-severing_AAA_ATPase"/>
</dbReference>
<evidence type="ECO:0000256" key="3">
    <source>
        <dbReference type="ARBA" id="ARBA00022741"/>
    </source>
</evidence>
<reference evidence="8 9" key="1">
    <citation type="submission" date="2019-05" db="EMBL/GenBank/DDBJ databases">
        <title>The compact genome of Giardia muris reveals important steps in the evolution of intestinal protozoan parasites.</title>
        <authorList>
            <person name="Xu F."/>
            <person name="Jimenez-Gonzalez A."/>
            <person name="Einarsson E."/>
            <person name="Astvaldsson A."/>
            <person name="Peirasmaki D."/>
            <person name="Eckmann L."/>
            <person name="Andersson J.O."/>
            <person name="Svard S.G."/>
            <person name="Jerlstrom-Hultqvist J."/>
        </authorList>
    </citation>
    <scope>NUCLEOTIDE SEQUENCE [LARGE SCALE GENOMIC DNA]</scope>
    <source>
        <strain evidence="8 9">Roberts-Thomson</strain>
    </source>
</reference>